<proteinExistence type="predicted"/>
<dbReference type="EMBL" id="CP159837">
    <property type="protein sequence ID" value="XCM35806.1"/>
    <property type="molecule type" value="Genomic_DNA"/>
</dbReference>
<evidence type="ECO:0000313" key="2">
    <source>
        <dbReference type="EMBL" id="XCM35806.1"/>
    </source>
</evidence>
<dbReference type="InterPro" id="IPR023393">
    <property type="entry name" value="START-like_dom_sf"/>
</dbReference>
<dbReference type="RefSeq" id="WP_354634988.1">
    <property type="nucleotide sequence ID" value="NZ_CP159837.1"/>
</dbReference>
<dbReference type="InterPro" id="IPR005031">
    <property type="entry name" value="COQ10_START"/>
</dbReference>
<sequence>MPKFSYSSLINAPVETVWKFHEQPDILQKLTPPWQPVKIVRREGGLDVGAISEFLIFIGPIPVRWIARHTACEKNRLFIDEQASGPMENWTHRHEFVPENGQTRLTDSIDFSVPGGWLVNILLGGFICDRLQDMFRYRHQVTKKECESGVGHAES</sequence>
<dbReference type="AlphaFoldDB" id="A0AAU8JAT7"/>
<gene>
    <name evidence="2" type="ORF">ABWT76_004510</name>
</gene>
<protein>
    <submittedName>
        <fullName evidence="2">SRPBCC family protein</fullName>
    </submittedName>
</protein>
<name>A0AAU8JAT7_9CYAN</name>
<dbReference type="Gene3D" id="3.30.530.20">
    <property type="match status" value="1"/>
</dbReference>
<accession>A0AAU8JAT7</accession>
<evidence type="ECO:0000259" key="1">
    <source>
        <dbReference type="Pfam" id="PF03364"/>
    </source>
</evidence>
<dbReference type="Pfam" id="PF03364">
    <property type="entry name" value="Polyketide_cyc"/>
    <property type="match status" value="1"/>
</dbReference>
<organism evidence="2">
    <name type="scientific">Planktothricoides raciborskii GIHE-MW2</name>
    <dbReference type="NCBI Taxonomy" id="2792601"/>
    <lineage>
        <taxon>Bacteria</taxon>
        <taxon>Bacillati</taxon>
        <taxon>Cyanobacteriota</taxon>
        <taxon>Cyanophyceae</taxon>
        <taxon>Oscillatoriophycideae</taxon>
        <taxon>Oscillatoriales</taxon>
        <taxon>Oscillatoriaceae</taxon>
        <taxon>Planktothricoides</taxon>
    </lineage>
</organism>
<dbReference type="SUPFAM" id="SSF55961">
    <property type="entry name" value="Bet v1-like"/>
    <property type="match status" value="1"/>
</dbReference>
<reference evidence="2" key="1">
    <citation type="submission" date="2024-07" db="EMBL/GenBank/DDBJ databases">
        <authorList>
            <person name="Kim Y.J."/>
            <person name="Jeong J.Y."/>
        </authorList>
    </citation>
    <scope>NUCLEOTIDE SEQUENCE</scope>
    <source>
        <strain evidence="2">GIHE-MW2</strain>
    </source>
</reference>
<feature type="domain" description="Coenzyme Q-binding protein COQ10 START" evidence="1">
    <location>
        <begin position="10"/>
        <end position="133"/>
    </location>
</feature>
<dbReference type="CDD" id="cd07820">
    <property type="entry name" value="SRPBCC_3"/>
    <property type="match status" value="1"/>
</dbReference>